<evidence type="ECO:0000313" key="1">
    <source>
        <dbReference type="EMBL" id="SDH20938.1"/>
    </source>
</evidence>
<keyword evidence="2" id="KW-1185">Reference proteome</keyword>
<accession>A0A1G8AJ38</accession>
<sequence>MKKIILIIVCAFCSINSFGQQREFKEGCDFLKNPQYKNGSDTVTVLGKLTELSKVNIYGDLMKVAKKTNTDIKDYNTGIVIQPVNCGKEYLVAAYLKSLGKNGISLMKPDEKTILKFRCIIFEGYFSGTQPLFIIDKISKP</sequence>
<reference evidence="2" key="1">
    <citation type="submission" date="2016-10" db="EMBL/GenBank/DDBJ databases">
        <authorList>
            <person name="Varghese N."/>
            <person name="Submissions S."/>
        </authorList>
    </citation>
    <scope>NUCLEOTIDE SEQUENCE [LARGE SCALE GENOMIC DNA]</scope>
    <source>
        <strain evidence="2">Gh-67</strain>
    </source>
</reference>
<organism evidence="1 2">
    <name type="scientific">Mucilaginibacter gossypii</name>
    <dbReference type="NCBI Taxonomy" id="551996"/>
    <lineage>
        <taxon>Bacteria</taxon>
        <taxon>Pseudomonadati</taxon>
        <taxon>Bacteroidota</taxon>
        <taxon>Sphingobacteriia</taxon>
        <taxon>Sphingobacteriales</taxon>
        <taxon>Sphingobacteriaceae</taxon>
        <taxon>Mucilaginibacter</taxon>
    </lineage>
</organism>
<gene>
    <name evidence="1" type="ORF">SAMN05192573_107215</name>
</gene>
<name>A0A1G8AJ38_9SPHI</name>
<proteinExistence type="predicted"/>
<protein>
    <submittedName>
        <fullName evidence="1">Uncharacterized protein</fullName>
    </submittedName>
</protein>
<dbReference type="RefSeq" id="WP_091168958.1">
    <property type="nucleotide sequence ID" value="NZ_FNCG01000007.1"/>
</dbReference>
<dbReference type="AlphaFoldDB" id="A0A1G8AJ38"/>
<dbReference type="Proteomes" id="UP000199705">
    <property type="component" value="Unassembled WGS sequence"/>
</dbReference>
<dbReference type="EMBL" id="FNCG01000007">
    <property type="protein sequence ID" value="SDH20938.1"/>
    <property type="molecule type" value="Genomic_DNA"/>
</dbReference>
<dbReference type="STRING" id="551996.SAMN05192573_107215"/>
<evidence type="ECO:0000313" key="2">
    <source>
        <dbReference type="Proteomes" id="UP000199705"/>
    </source>
</evidence>